<evidence type="ECO:0000313" key="2">
    <source>
        <dbReference type="Proteomes" id="UP000233375"/>
    </source>
</evidence>
<dbReference type="EMBL" id="PISE01000029">
    <property type="protein sequence ID" value="PKG23079.1"/>
    <property type="molecule type" value="Genomic_DNA"/>
</dbReference>
<dbReference type="AlphaFoldDB" id="A0A2N0Z0P9"/>
<keyword evidence="2" id="KW-1185">Reference proteome</keyword>
<gene>
    <name evidence="1" type="ORF">CWS01_13465</name>
</gene>
<evidence type="ECO:0000313" key="1">
    <source>
        <dbReference type="EMBL" id="PKG23079.1"/>
    </source>
</evidence>
<proteinExistence type="predicted"/>
<accession>A0A2N0Z0P9</accession>
<reference evidence="1 2" key="1">
    <citation type="journal article" date="2003" name="Int. J. Syst. Evol. Microbiol.">
        <title>Bacillus nealsonii sp. nov., isolated from a spacecraft-assembly facility, whose spores are gamma-radiation resistant.</title>
        <authorList>
            <person name="Venkateswaran K."/>
            <person name="Kempf M."/>
            <person name="Chen F."/>
            <person name="Satomi M."/>
            <person name="Nicholson W."/>
            <person name="Kern R."/>
        </authorList>
    </citation>
    <scope>NUCLEOTIDE SEQUENCE [LARGE SCALE GENOMIC DNA]</scope>
    <source>
        <strain evidence="1 2">FO-92</strain>
    </source>
</reference>
<dbReference type="Proteomes" id="UP000233375">
    <property type="component" value="Unassembled WGS sequence"/>
</dbReference>
<sequence length="77" mass="9357">MIICFLIFELFGNWIRFLFRNLNKISKKLSTEFLQKKRIRSHKYIYGYLRTVDRYNVETDPFIFYSPPQGTKGRELG</sequence>
<name>A0A2N0Z0P9_9BACI</name>
<protein>
    <submittedName>
        <fullName evidence="1">Uncharacterized protein</fullName>
    </submittedName>
</protein>
<organism evidence="1 2">
    <name type="scientific">Niallia nealsonii</name>
    <dbReference type="NCBI Taxonomy" id="115979"/>
    <lineage>
        <taxon>Bacteria</taxon>
        <taxon>Bacillati</taxon>
        <taxon>Bacillota</taxon>
        <taxon>Bacilli</taxon>
        <taxon>Bacillales</taxon>
        <taxon>Bacillaceae</taxon>
        <taxon>Niallia</taxon>
    </lineage>
</organism>
<comment type="caution">
    <text evidence="1">The sequence shown here is derived from an EMBL/GenBank/DDBJ whole genome shotgun (WGS) entry which is preliminary data.</text>
</comment>